<dbReference type="Proteomes" id="UP000510888">
    <property type="component" value="Chromosome 1"/>
</dbReference>
<dbReference type="AlphaFoldDB" id="A0A7I8BH15"/>
<proteinExistence type="predicted"/>
<name>A0A7I8BH15_9BURK</name>
<organism evidence="1 2">
    <name type="scientific">Paraburkholderia largidicola</name>
    <dbReference type="NCBI Taxonomy" id="3014751"/>
    <lineage>
        <taxon>Bacteria</taxon>
        <taxon>Pseudomonadati</taxon>
        <taxon>Pseudomonadota</taxon>
        <taxon>Betaproteobacteria</taxon>
        <taxon>Burkholderiales</taxon>
        <taxon>Burkholderiaceae</taxon>
        <taxon>Paraburkholderia</taxon>
    </lineage>
</organism>
<reference evidence="1 2" key="1">
    <citation type="journal article" date="2020" name="Genes (Basel)">
        <title>Genomic Comparison of Insect Gut Symbionts from Divergent Burkholderia Subclades.</title>
        <authorList>
            <person name="Takeshita K."/>
            <person name="Kikuchi Y."/>
        </authorList>
    </citation>
    <scope>NUCLEOTIDE SEQUENCE [LARGE SCALE GENOMIC DNA]</scope>
    <source>
        <strain evidence="1 2">PGU16</strain>
    </source>
</reference>
<gene>
    <name evidence="1" type="ORF">PPGU16_09630</name>
</gene>
<dbReference type="EMBL" id="AP023174">
    <property type="protein sequence ID" value="BCF87896.1"/>
    <property type="molecule type" value="Genomic_DNA"/>
</dbReference>
<evidence type="ECO:0000313" key="1">
    <source>
        <dbReference type="EMBL" id="BCF87896.1"/>
    </source>
</evidence>
<protein>
    <submittedName>
        <fullName evidence="1">Uncharacterized protein</fullName>
    </submittedName>
</protein>
<dbReference type="KEGG" id="plad:PPGU16_09630"/>
<accession>A0A7I8BH15</accession>
<evidence type="ECO:0000313" key="2">
    <source>
        <dbReference type="Proteomes" id="UP000510888"/>
    </source>
</evidence>
<keyword evidence="2" id="KW-1185">Reference proteome</keyword>
<sequence length="69" mass="7482">MPYTHHSGLCSKAGVSGKSANLYGATTYTQFATWAAAIIRCRWLVFGCLKRVRRLFEALATSTNQGAAV</sequence>